<dbReference type="PANTHER" id="PTHR45629">
    <property type="entry name" value="SNF2/RAD54 FAMILY MEMBER"/>
    <property type="match status" value="1"/>
</dbReference>
<dbReference type="InterPro" id="IPR027417">
    <property type="entry name" value="P-loop_NTPase"/>
</dbReference>
<gene>
    <name evidence="2" type="ORF">EVA_16869</name>
</gene>
<dbReference type="InterPro" id="IPR014001">
    <property type="entry name" value="Helicase_ATP-bd"/>
</dbReference>
<dbReference type="Pfam" id="PF00176">
    <property type="entry name" value="SNF2-rel_dom"/>
    <property type="match status" value="1"/>
</dbReference>
<feature type="non-terminal residue" evidence="2">
    <location>
        <position position="223"/>
    </location>
</feature>
<dbReference type="GO" id="GO:0004386">
    <property type="term" value="F:helicase activity"/>
    <property type="evidence" value="ECO:0007669"/>
    <property type="project" value="UniProtKB-KW"/>
</dbReference>
<dbReference type="PANTHER" id="PTHR45629:SF7">
    <property type="entry name" value="DNA EXCISION REPAIR PROTEIN ERCC-6-RELATED"/>
    <property type="match status" value="1"/>
</dbReference>
<feature type="domain" description="Helicase ATP-binding" evidence="1">
    <location>
        <begin position="1"/>
        <end position="74"/>
    </location>
</feature>
<keyword evidence="2" id="KW-0347">Helicase</keyword>
<keyword evidence="2" id="KW-0547">Nucleotide-binding</keyword>
<dbReference type="InterPro" id="IPR000330">
    <property type="entry name" value="SNF2_N"/>
</dbReference>
<dbReference type="GO" id="GO:0005524">
    <property type="term" value="F:ATP binding"/>
    <property type="evidence" value="ECO:0007669"/>
    <property type="project" value="InterPro"/>
</dbReference>
<dbReference type="Gene3D" id="1.20.120.850">
    <property type="entry name" value="SWI2/SNF2 ATPases, N-terminal domain"/>
    <property type="match status" value="1"/>
</dbReference>
<keyword evidence="2" id="KW-0067">ATP-binding</keyword>
<evidence type="ECO:0000313" key="2">
    <source>
        <dbReference type="EMBL" id="EJW95024.1"/>
    </source>
</evidence>
<dbReference type="EMBL" id="AMCI01006041">
    <property type="protein sequence ID" value="EJW95024.1"/>
    <property type="molecule type" value="Genomic_DNA"/>
</dbReference>
<dbReference type="Gene3D" id="3.40.50.10810">
    <property type="entry name" value="Tandem AAA-ATPase domain"/>
    <property type="match status" value="1"/>
</dbReference>
<dbReference type="InterPro" id="IPR050496">
    <property type="entry name" value="SNF2_RAD54_helicase_repair"/>
</dbReference>
<proteinExistence type="predicted"/>
<reference evidence="2" key="1">
    <citation type="journal article" date="2012" name="PLoS ONE">
        <title>Gene sets for utilization of primary and secondary nutrition supplies in the distal gut of endangered iberian lynx.</title>
        <authorList>
            <person name="Alcaide M."/>
            <person name="Messina E."/>
            <person name="Richter M."/>
            <person name="Bargiela R."/>
            <person name="Peplies J."/>
            <person name="Huws S.A."/>
            <person name="Newbold C.J."/>
            <person name="Golyshin P.N."/>
            <person name="Simon M.A."/>
            <person name="Lopez G."/>
            <person name="Yakimov M.M."/>
            <person name="Ferrer M."/>
        </authorList>
    </citation>
    <scope>NUCLEOTIDE SEQUENCE</scope>
</reference>
<comment type="caution">
    <text evidence="2">The sequence shown here is derived from an EMBL/GenBank/DDBJ whole genome shotgun (WGS) entry which is preliminary data.</text>
</comment>
<accession>J9G6D1</accession>
<dbReference type="InterPro" id="IPR038718">
    <property type="entry name" value="SNF2-like_sf"/>
</dbReference>
<sequence>MTSYGVLRSDATLLKKEKWEAMVIDEAQNIKNHTTAQSKAVRSIPATTHIAMSGTPVENRLSEFWTLMDFVNHGYLGTEKQFGTQYAQPIQNRGDQQVCERFRKVTAPFMMRRLKTDKSIISDLPDKIEHDEYVQLTARQAALYQETLNEAMKEIEGMGEEGDAQTMFKRQGLILQMIMALKQICNHPTQFLKNNIFHAELSGKTMWLLDMVQSIVESREKVL</sequence>
<dbReference type="PROSITE" id="PS51192">
    <property type="entry name" value="HELICASE_ATP_BIND_1"/>
    <property type="match status" value="1"/>
</dbReference>
<name>J9G6D1_9ZZZZ</name>
<protein>
    <submittedName>
        <fullName evidence="2">Helicase SNF2 family</fullName>
    </submittedName>
</protein>
<dbReference type="AlphaFoldDB" id="J9G6D1"/>
<dbReference type="SUPFAM" id="SSF52540">
    <property type="entry name" value="P-loop containing nucleoside triphosphate hydrolases"/>
    <property type="match status" value="2"/>
</dbReference>
<dbReference type="GO" id="GO:0015616">
    <property type="term" value="F:DNA translocase activity"/>
    <property type="evidence" value="ECO:0007669"/>
    <property type="project" value="TreeGrafter"/>
</dbReference>
<keyword evidence="2" id="KW-0378">Hydrolase</keyword>
<organism evidence="2">
    <name type="scientific">gut metagenome</name>
    <dbReference type="NCBI Taxonomy" id="749906"/>
    <lineage>
        <taxon>unclassified sequences</taxon>
        <taxon>metagenomes</taxon>
        <taxon>organismal metagenomes</taxon>
    </lineage>
</organism>
<evidence type="ECO:0000259" key="1">
    <source>
        <dbReference type="PROSITE" id="PS51192"/>
    </source>
</evidence>